<evidence type="ECO:0000313" key="2">
    <source>
        <dbReference type="EMBL" id="KAK9509641.1"/>
    </source>
</evidence>
<comment type="caution">
    <text evidence="2">The sequence shown here is derived from an EMBL/GenBank/DDBJ whole genome shotgun (WGS) entry which is preliminary data.</text>
</comment>
<evidence type="ECO:0000313" key="3">
    <source>
        <dbReference type="Proteomes" id="UP001461498"/>
    </source>
</evidence>
<feature type="compositionally biased region" description="Basic residues" evidence="1">
    <location>
        <begin position="17"/>
        <end position="28"/>
    </location>
</feature>
<dbReference type="Proteomes" id="UP001461498">
    <property type="component" value="Unassembled WGS sequence"/>
</dbReference>
<proteinExistence type="predicted"/>
<keyword evidence="3" id="KW-1185">Reference proteome</keyword>
<evidence type="ECO:0000256" key="1">
    <source>
        <dbReference type="SAM" id="MobiDB-lite"/>
    </source>
</evidence>
<sequence>MSTFAYRLKGNTAQRRDRGRRYLPKRRNQGSYTLSPVKRALSRTRKRHDSLEIDNRILKYLRNMDLHRKRMEDIQERMAHIFRIY</sequence>
<accession>A0AAW1DFQ8</accession>
<name>A0AAW1DFQ8_9HEMI</name>
<feature type="region of interest" description="Disordered" evidence="1">
    <location>
        <begin position="1"/>
        <end position="32"/>
    </location>
</feature>
<organism evidence="2 3">
    <name type="scientific">Rhynocoris fuscipes</name>
    <dbReference type="NCBI Taxonomy" id="488301"/>
    <lineage>
        <taxon>Eukaryota</taxon>
        <taxon>Metazoa</taxon>
        <taxon>Ecdysozoa</taxon>
        <taxon>Arthropoda</taxon>
        <taxon>Hexapoda</taxon>
        <taxon>Insecta</taxon>
        <taxon>Pterygota</taxon>
        <taxon>Neoptera</taxon>
        <taxon>Paraneoptera</taxon>
        <taxon>Hemiptera</taxon>
        <taxon>Heteroptera</taxon>
        <taxon>Panheteroptera</taxon>
        <taxon>Cimicomorpha</taxon>
        <taxon>Reduviidae</taxon>
        <taxon>Harpactorinae</taxon>
        <taxon>Harpactorini</taxon>
        <taxon>Rhynocoris</taxon>
    </lineage>
</organism>
<reference evidence="2 3" key="1">
    <citation type="submission" date="2022-12" db="EMBL/GenBank/DDBJ databases">
        <title>Chromosome-level genome assembly of true bugs.</title>
        <authorList>
            <person name="Ma L."/>
            <person name="Li H."/>
        </authorList>
    </citation>
    <scope>NUCLEOTIDE SEQUENCE [LARGE SCALE GENOMIC DNA]</scope>
    <source>
        <strain evidence="2">Lab_2022b</strain>
    </source>
</reference>
<dbReference type="AlphaFoldDB" id="A0AAW1DFQ8"/>
<gene>
    <name evidence="2" type="ORF">O3M35_006907</name>
</gene>
<protein>
    <submittedName>
        <fullName evidence="2">Uncharacterized protein</fullName>
    </submittedName>
</protein>
<dbReference type="EMBL" id="JAPXFL010000003">
    <property type="protein sequence ID" value="KAK9509641.1"/>
    <property type="molecule type" value="Genomic_DNA"/>
</dbReference>